<dbReference type="OMA" id="HPKSIAF"/>
<feature type="compositionally biased region" description="Basic and acidic residues" evidence="3">
    <location>
        <begin position="415"/>
        <end position="435"/>
    </location>
</feature>
<feature type="compositionally biased region" description="Basic and acidic residues" evidence="3">
    <location>
        <begin position="125"/>
        <end position="139"/>
    </location>
</feature>
<feature type="compositionally biased region" description="Polar residues" evidence="3">
    <location>
        <begin position="292"/>
        <end position="325"/>
    </location>
</feature>
<dbReference type="PANTHER" id="PTHR46363">
    <property type="entry name" value="DEOXYRIBONUCLEASE TATDN2-RELATED"/>
    <property type="match status" value="1"/>
</dbReference>
<comment type="similarity">
    <text evidence="1">Belongs to the metallo-dependent hydrolases superfamily. TatD-type hydrolase family.</text>
</comment>
<feature type="region of interest" description="Disordered" evidence="3">
    <location>
        <begin position="71"/>
        <end position="209"/>
    </location>
</feature>
<dbReference type="Proteomes" id="UP001652622">
    <property type="component" value="Unplaced"/>
</dbReference>
<accession>A0A6P9AJK4</accession>
<dbReference type="PANTHER" id="PTHR46363:SF1">
    <property type="entry name" value="DEOXYRIBONUCLEASE TATDN2-RELATED"/>
    <property type="match status" value="1"/>
</dbReference>
<organism evidence="4 5">
    <name type="scientific">Pantherophis guttatus</name>
    <name type="common">Corn snake</name>
    <name type="synonym">Elaphe guttata</name>
    <dbReference type="NCBI Taxonomy" id="94885"/>
    <lineage>
        <taxon>Eukaryota</taxon>
        <taxon>Metazoa</taxon>
        <taxon>Chordata</taxon>
        <taxon>Craniata</taxon>
        <taxon>Vertebrata</taxon>
        <taxon>Euteleostomi</taxon>
        <taxon>Lepidosauria</taxon>
        <taxon>Squamata</taxon>
        <taxon>Bifurcata</taxon>
        <taxon>Unidentata</taxon>
        <taxon>Episquamata</taxon>
        <taxon>Toxicofera</taxon>
        <taxon>Serpentes</taxon>
        <taxon>Colubroidea</taxon>
        <taxon>Colubridae</taxon>
        <taxon>Colubrinae</taxon>
        <taxon>Pantherophis</taxon>
    </lineage>
</organism>
<dbReference type="RefSeq" id="XP_034257560.1">
    <property type="nucleotide sequence ID" value="XM_034401669.1"/>
</dbReference>
<dbReference type="KEGG" id="pgut:117654775"/>
<dbReference type="SUPFAM" id="SSF51556">
    <property type="entry name" value="Metallo-dependent hydrolases"/>
    <property type="match status" value="1"/>
</dbReference>
<proteinExistence type="inferred from homology"/>
<sequence length="859" mass="97897">MASSFQSSEKLKVKQEDGRDAGANHPPAPERKNALKEKSDECVQRRIKGRGQDEGSRIIYHKALMGVFGGELQAQRKTSSTNEIHKESSSGKEELGPVNNLGEFSIVSKSRRREIGKNSHCLETVPREHNFSAKQDNKEPGWSGGNSRYVPVTSSLRGKGSRPKDKKNIQQAPNNEKAVTKTSGDGVEEDSKPMLDSKPSYHLSRPELELEPQQISNIKKAVSETGNKAKYNMKELSKTVVTSKYVHTGSSHENELYQGSNDSYVSVKEKTDVQQNKMFRKENYQPKYKFKNSFSQTGEPKNTQISPKQLSKTSDGNTFASQSKKQYWKSEAHWRLVSGDSKYEGEETKQHSNNQKPFAKRFSAGTKQKNIAKDKCIPSTLSNAQSDAAEKFVNFQKTVVAESFLEPVFTGGSETDQKSMEQKKELSSENDRSNMEDGGLLVTFPQEDSIPNYRLSEMMEMSTSTMEFVMYPPHFYSHQINDYTKHRRSNPKPTHYFTRSPGNISYSNNLYDISLERTTNAAKDKKPSVESVQEKVWSYGSLQDYEGEKRPQNMQRGTYVPIFSSSCKSDSFTHNCIDQDLSMNLPKYLEGGFIDTHCHLDMLYSKTSFRGTFSEFRRRYSSTFPKEFQGCIADFCDPHTLKNNLWEDLLKEDMVWGAFGCHPHFACYYTDLHERNIMQAMRHPKSIAFGEIGLDYSYKCRTEIPKQHEVFERQLNLAVSLRKPLVIHCRDADGDLLEIMKKCVPKDYKIHRHCFTGRYSVIQPLLDYFPNLTVGFTALLSYPSANEVRDSVRKIPLNRIVVETDAPYFLPRQVPKRVSQFSHPGLALHTVKEIACLKEVPLPATLGVLRQNTNKIYDL</sequence>
<dbReference type="Pfam" id="PF01026">
    <property type="entry name" value="TatD_DNase"/>
    <property type="match status" value="1"/>
</dbReference>
<feature type="region of interest" description="Disordered" evidence="3">
    <location>
        <begin position="410"/>
        <end position="439"/>
    </location>
</feature>
<keyword evidence="4" id="KW-1185">Reference proteome</keyword>
<dbReference type="GeneID" id="117654775"/>
<dbReference type="GO" id="GO:0016788">
    <property type="term" value="F:hydrolase activity, acting on ester bonds"/>
    <property type="evidence" value="ECO:0007669"/>
    <property type="project" value="InterPro"/>
</dbReference>
<feature type="compositionally biased region" description="Basic and acidic residues" evidence="3">
    <location>
        <begin position="83"/>
        <end position="95"/>
    </location>
</feature>
<feature type="compositionally biased region" description="Basic and acidic residues" evidence="3">
    <location>
        <begin position="9"/>
        <end position="56"/>
    </location>
</feature>
<dbReference type="PROSITE" id="PS01137">
    <property type="entry name" value="TATD_1"/>
    <property type="match status" value="1"/>
</dbReference>
<dbReference type="InterPro" id="IPR018228">
    <property type="entry name" value="DNase_TatD-rel_CS"/>
</dbReference>
<evidence type="ECO:0000256" key="1">
    <source>
        <dbReference type="ARBA" id="ARBA00009275"/>
    </source>
</evidence>
<dbReference type="InterPro" id="IPR001130">
    <property type="entry name" value="TatD-like"/>
</dbReference>
<dbReference type="InterPro" id="IPR032466">
    <property type="entry name" value="Metal_Hydrolase"/>
</dbReference>
<dbReference type="FunFam" id="3.20.20.140:FF:000027">
    <property type="entry name" value="putative deoxyribonuclease TATDN2"/>
    <property type="match status" value="1"/>
</dbReference>
<dbReference type="InParanoid" id="A0A6P9AJK4"/>
<evidence type="ECO:0000313" key="4">
    <source>
        <dbReference type="Proteomes" id="UP001652622"/>
    </source>
</evidence>
<dbReference type="Gene3D" id="3.20.20.140">
    <property type="entry name" value="Metal-dependent hydrolases"/>
    <property type="match status" value="1"/>
</dbReference>
<protein>
    <submittedName>
        <fullName evidence="5">Deoxyribonuclease TATDN2</fullName>
    </submittedName>
</protein>
<feature type="region of interest" description="Disordered" evidence="3">
    <location>
        <begin position="274"/>
        <end position="325"/>
    </location>
</feature>
<dbReference type="CDD" id="cd01310">
    <property type="entry name" value="TatD_DNAse"/>
    <property type="match status" value="1"/>
</dbReference>
<name>A0A6P9AJK4_PANGU</name>
<dbReference type="PROSITE" id="PS01091">
    <property type="entry name" value="TATD_3"/>
    <property type="match status" value="1"/>
</dbReference>
<keyword evidence="2" id="KW-0378">Hydrolase</keyword>
<evidence type="ECO:0000256" key="2">
    <source>
        <dbReference type="ARBA" id="ARBA00022801"/>
    </source>
</evidence>
<feature type="region of interest" description="Disordered" evidence="3">
    <location>
        <begin position="1"/>
        <end position="56"/>
    </location>
</feature>
<dbReference type="AlphaFoldDB" id="A0A6P9AJK4"/>
<reference evidence="5" key="1">
    <citation type="submission" date="2025-08" db="UniProtKB">
        <authorList>
            <consortium name="RefSeq"/>
        </authorList>
    </citation>
    <scope>IDENTIFICATION</scope>
    <source>
        <tissue evidence="5">Blood</tissue>
    </source>
</reference>
<evidence type="ECO:0000256" key="3">
    <source>
        <dbReference type="SAM" id="MobiDB-lite"/>
    </source>
</evidence>
<evidence type="ECO:0000313" key="5">
    <source>
        <dbReference type="RefSeq" id="XP_034257560.1"/>
    </source>
</evidence>
<gene>
    <name evidence="5" type="primary">LOC117654775</name>
</gene>